<evidence type="ECO:0000256" key="1">
    <source>
        <dbReference type="ARBA" id="ARBA00001936"/>
    </source>
</evidence>
<evidence type="ECO:0000256" key="14">
    <source>
        <dbReference type="ARBA" id="ARBA00023034"/>
    </source>
</evidence>
<keyword evidence="7" id="KW-0328">Glycosyltransferase</keyword>
<dbReference type="GO" id="GO:0015012">
    <property type="term" value="P:heparan sulfate proteoglycan biosynthetic process"/>
    <property type="evidence" value="ECO:0007669"/>
    <property type="project" value="UniProtKB-ARBA"/>
</dbReference>
<dbReference type="EC" id="2.4.1.224" evidence="6"/>
<keyword evidence="13 20" id="KW-1133">Transmembrane helix</keyword>
<dbReference type="AlphaFoldDB" id="A0A834K1T4"/>
<comment type="caution">
    <text evidence="23">The sequence shown here is derived from an EMBL/GenBank/DDBJ whole genome shotgun (WGS) entry which is preliminary data.</text>
</comment>
<evidence type="ECO:0000256" key="16">
    <source>
        <dbReference type="ARBA" id="ARBA00023157"/>
    </source>
</evidence>
<dbReference type="GO" id="GO:0000139">
    <property type="term" value="C:Golgi membrane"/>
    <property type="evidence" value="ECO:0007669"/>
    <property type="project" value="UniProtKB-SubCell"/>
</dbReference>
<evidence type="ECO:0000256" key="7">
    <source>
        <dbReference type="ARBA" id="ARBA00022676"/>
    </source>
</evidence>
<evidence type="ECO:0000256" key="20">
    <source>
        <dbReference type="SAM" id="Phobius"/>
    </source>
</evidence>
<feature type="domain" description="Glycosyl transferase 64" evidence="22">
    <location>
        <begin position="477"/>
        <end position="722"/>
    </location>
</feature>
<feature type="transmembrane region" description="Helical" evidence="20">
    <location>
        <begin position="20"/>
        <end position="42"/>
    </location>
</feature>
<sequence length="739" mass="85156">MVLPTRLSFKTIRLPYHYHNLFVVTLFLFTLIIILIAAYHVFKFGDTPQNSIYNAIVLTNINTLPTEVLSADSPAADITNSSCTYFNCFNVYRCGSRGNKPLVYVYPPKIYLDGSHKPITNQMTKEFYQILNALISSKFYTSNPHEACIFVPSIDTLNQNRLKLQEVSQALKTLPFWNGGENHLIFNMVPGSVPDYNTVLDVSVGKAMIAGAGLSTLTYRSGFDISLPVYSSFLTNFNRNIKIKRYLRGIISICLIISFRIWLLMSSQININSAFEQDLIELKSSFPKEILLLGPCLQYSPMNNTVRCAGKDVYKYPAVLQTATFCFVIRGARLAQSVLLEAMAAGCIPVIVADSLVMPFYGTIDWTRAAIFVREIDVLQVISILKRISQQRIIELREQGTWLYKRYFQSMQKITDTTLEILADRVFTNFARDYIYWNIPTHKILSIYIYIYFFFSYKQDKISPLFLPLTAPKTRGFTAVILTYDRLELLFILINKIVKVPSLSKVLVIWNNQQKDPPHSSRWPKLTKPLKVIQTKENKLSNRFYPYDEIETEAVLSIDDDIIMLTTDEVEFAYEVWREFPDRIVGFPSRIHMWDNTTNCWKYESEWTNSISMVLTGAAFHHKYWNYMYTTAMPGDIKEWVDEHMNCEDIAMNFLVANTTGKAPIKVTPKKKFRCPECTNTEMLSADLTHMVERTQCINRFSSIYGTMPLQSVEFRADPVLFKDVFPEKLKRFNDIGSL</sequence>
<dbReference type="InterPro" id="IPR015338">
    <property type="entry name" value="GT64_dom"/>
</dbReference>
<dbReference type="GO" id="GO:0046872">
    <property type="term" value="F:metal ion binding"/>
    <property type="evidence" value="ECO:0007669"/>
    <property type="project" value="UniProtKB-KW"/>
</dbReference>
<evidence type="ECO:0000256" key="18">
    <source>
        <dbReference type="ARBA" id="ARBA00023211"/>
    </source>
</evidence>
<evidence type="ECO:0000256" key="17">
    <source>
        <dbReference type="ARBA" id="ARBA00023180"/>
    </source>
</evidence>
<dbReference type="Pfam" id="PF09258">
    <property type="entry name" value="Glyco_transf_64"/>
    <property type="match status" value="1"/>
</dbReference>
<evidence type="ECO:0000256" key="10">
    <source>
        <dbReference type="ARBA" id="ARBA00022723"/>
    </source>
</evidence>
<dbReference type="InterPro" id="IPR040911">
    <property type="entry name" value="Exostosin_GT47"/>
</dbReference>
<evidence type="ECO:0000259" key="21">
    <source>
        <dbReference type="Pfam" id="PF03016"/>
    </source>
</evidence>
<feature type="domain" description="Exostosin GT47" evidence="21">
    <location>
        <begin position="100"/>
        <end position="387"/>
    </location>
</feature>
<gene>
    <name evidence="23" type="ORF">HZH66_006605</name>
</gene>
<keyword evidence="10" id="KW-0479">Metal-binding</keyword>
<feature type="transmembrane region" description="Helical" evidence="20">
    <location>
        <begin position="246"/>
        <end position="265"/>
    </location>
</feature>
<proteinExistence type="inferred from homology"/>
<organism evidence="23 24">
    <name type="scientific">Vespula vulgaris</name>
    <name type="common">Yellow jacket</name>
    <name type="synonym">Wasp</name>
    <dbReference type="NCBI Taxonomy" id="7454"/>
    <lineage>
        <taxon>Eukaryota</taxon>
        <taxon>Metazoa</taxon>
        <taxon>Ecdysozoa</taxon>
        <taxon>Arthropoda</taxon>
        <taxon>Hexapoda</taxon>
        <taxon>Insecta</taxon>
        <taxon>Pterygota</taxon>
        <taxon>Neoptera</taxon>
        <taxon>Endopterygota</taxon>
        <taxon>Hymenoptera</taxon>
        <taxon>Apocrita</taxon>
        <taxon>Aculeata</taxon>
        <taxon>Vespoidea</taxon>
        <taxon>Vespidae</taxon>
        <taxon>Vespinae</taxon>
        <taxon>Vespula</taxon>
    </lineage>
</organism>
<dbReference type="FunFam" id="3.90.550.10:FF:000035">
    <property type="entry name" value="Putative Exostosin-2"/>
    <property type="match status" value="1"/>
</dbReference>
<dbReference type="GO" id="GO:0050508">
    <property type="term" value="F:glucuronosyl-N-acetylglucosaminyl-proteoglycan 4-alpha-N-acetylglucosaminyltransferase activity"/>
    <property type="evidence" value="ECO:0007669"/>
    <property type="project" value="UniProtKB-EC"/>
</dbReference>
<accession>A0A834K1T4</accession>
<keyword evidence="16" id="KW-1015">Disulfide bond</keyword>
<name>A0A834K1T4_VESVU</name>
<dbReference type="GO" id="GO:0015020">
    <property type="term" value="F:glucuronosyltransferase activity"/>
    <property type="evidence" value="ECO:0007669"/>
    <property type="project" value="UniProtKB-ARBA"/>
</dbReference>
<evidence type="ECO:0000259" key="22">
    <source>
        <dbReference type="Pfam" id="PF09258"/>
    </source>
</evidence>
<keyword evidence="24" id="KW-1185">Reference proteome</keyword>
<evidence type="ECO:0000256" key="12">
    <source>
        <dbReference type="ARBA" id="ARBA00022968"/>
    </source>
</evidence>
<keyword evidence="14" id="KW-0333">Golgi apparatus</keyword>
<evidence type="ECO:0000256" key="19">
    <source>
        <dbReference type="ARBA" id="ARBA00069568"/>
    </source>
</evidence>
<dbReference type="InterPro" id="IPR029044">
    <property type="entry name" value="Nucleotide-diphossugar_trans"/>
</dbReference>
<keyword evidence="8" id="KW-0808">Transferase</keyword>
<reference evidence="23" key="1">
    <citation type="journal article" date="2020" name="G3 (Bethesda)">
        <title>High-Quality Assemblies for Three Invasive Social Wasps from the &lt;i&gt;Vespula&lt;/i&gt; Genus.</title>
        <authorList>
            <person name="Harrop T.W.R."/>
            <person name="Guhlin J."/>
            <person name="McLaughlin G.M."/>
            <person name="Permina E."/>
            <person name="Stockwell P."/>
            <person name="Gilligan J."/>
            <person name="Le Lec M.F."/>
            <person name="Gruber M.A.M."/>
            <person name="Quinn O."/>
            <person name="Lovegrove M."/>
            <person name="Duncan E.J."/>
            <person name="Remnant E.J."/>
            <person name="Van Eeckhoven J."/>
            <person name="Graham B."/>
            <person name="Knapp R.A."/>
            <person name="Langford K.W."/>
            <person name="Kronenberg Z."/>
            <person name="Press M.O."/>
            <person name="Eacker S.M."/>
            <person name="Wilson-Rankin E.E."/>
            <person name="Purcell J."/>
            <person name="Lester P.J."/>
            <person name="Dearden P.K."/>
        </authorList>
    </citation>
    <scope>NUCLEOTIDE SEQUENCE</scope>
    <source>
        <strain evidence="23">Marl-1</strain>
    </source>
</reference>
<dbReference type="Gene3D" id="3.90.550.10">
    <property type="entry name" value="Spore Coat Polysaccharide Biosynthesis Protein SpsA, Chain A"/>
    <property type="match status" value="1"/>
</dbReference>
<evidence type="ECO:0000256" key="9">
    <source>
        <dbReference type="ARBA" id="ARBA00022692"/>
    </source>
</evidence>
<comment type="cofactor">
    <cofactor evidence="1">
        <name>Mn(2+)</name>
        <dbReference type="ChEBI" id="CHEBI:29035"/>
    </cofactor>
</comment>
<dbReference type="InterPro" id="IPR004263">
    <property type="entry name" value="Exostosin"/>
</dbReference>
<keyword evidence="18" id="KW-0464">Manganese</keyword>
<comment type="pathway">
    <text evidence="4">Protein modification; protein glycosylation.</text>
</comment>
<dbReference type="PANTHER" id="PTHR48261">
    <property type="entry name" value="ACETYLGLUCOSAMINYLTRANSFERASE"/>
    <property type="match status" value="1"/>
</dbReference>
<protein>
    <recommendedName>
        <fullName evidence="19">Exostosin-2</fullName>
        <ecNumber evidence="6">2.4.1.224</ecNumber>
    </recommendedName>
</protein>
<keyword evidence="15 20" id="KW-0472">Membrane</keyword>
<keyword evidence="9 20" id="KW-0812">Transmembrane</keyword>
<evidence type="ECO:0000313" key="23">
    <source>
        <dbReference type="EMBL" id="KAF7398708.1"/>
    </source>
</evidence>
<dbReference type="Proteomes" id="UP000614350">
    <property type="component" value="Unassembled WGS sequence"/>
</dbReference>
<dbReference type="PANTHER" id="PTHR48261:SF5">
    <property type="entry name" value="EXOSTOSIN GLYCOSYLTRANSFERASE 2"/>
    <property type="match status" value="1"/>
</dbReference>
<dbReference type="GO" id="GO:0005789">
    <property type="term" value="C:endoplasmic reticulum membrane"/>
    <property type="evidence" value="ECO:0007669"/>
    <property type="project" value="UniProtKB-SubCell"/>
</dbReference>
<dbReference type="Pfam" id="PF03016">
    <property type="entry name" value="Exostosin_GT47"/>
    <property type="match status" value="1"/>
</dbReference>
<comment type="subcellular location">
    <subcellularLocation>
        <location evidence="3">Endoplasmic reticulum membrane</location>
        <topology evidence="3">Single-pass type II membrane protein</topology>
    </subcellularLocation>
    <subcellularLocation>
        <location evidence="2">Golgi apparatus membrane</location>
        <topology evidence="2">Single-pass type II membrane protein</topology>
    </subcellularLocation>
</comment>
<keyword evidence="17" id="KW-0325">Glycoprotein</keyword>
<evidence type="ECO:0000256" key="2">
    <source>
        <dbReference type="ARBA" id="ARBA00004323"/>
    </source>
</evidence>
<evidence type="ECO:0000313" key="24">
    <source>
        <dbReference type="Proteomes" id="UP000614350"/>
    </source>
</evidence>
<evidence type="ECO:0000256" key="4">
    <source>
        <dbReference type="ARBA" id="ARBA00004922"/>
    </source>
</evidence>
<evidence type="ECO:0000256" key="3">
    <source>
        <dbReference type="ARBA" id="ARBA00004648"/>
    </source>
</evidence>
<evidence type="ECO:0000256" key="6">
    <source>
        <dbReference type="ARBA" id="ARBA00012194"/>
    </source>
</evidence>
<evidence type="ECO:0000256" key="5">
    <source>
        <dbReference type="ARBA" id="ARBA00010271"/>
    </source>
</evidence>
<dbReference type="EMBL" id="JACSEA010000006">
    <property type="protein sequence ID" value="KAF7398708.1"/>
    <property type="molecule type" value="Genomic_DNA"/>
</dbReference>
<dbReference type="SUPFAM" id="SSF53448">
    <property type="entry name" value="Nucleotide-diphospho-sugar transferases"/>
    <property type="match status" value="1"/>
</dbReference>
<evidence type="ECO:0000256" key="11">
    <source>
        <dbReference type="ARBA" id="ARBA00022824"/>
    </source>
</evidence>
<keyword evidence="11" id="KW-0256">Endoplasmic reticulum</keyword>
<evidence type="ECO:0000256" key="8">
    <source>
        <dbReference type="ARBA" id="ARBA00022679"/>
    </source>
</evidence>
<evidence type="ECO:0000256" key="15">
    <source>
        <dbReference type="ARBA" id="ARBA00023136"/>
    </source>
</evidence>
<keyword evidence="12" id="KW-0735">Signal-anchor</keyword>
<evidence type="ECO:0000256" key="13">
    <source>
        <dbReference type="ARBA" id="ARBA00022989"/>
    </source>
</evidence>
<comment type="similarity">
    <text evidence="5">Belongs to the glycosyltransferase 47 family.</text>
</comment>